<keyword evidence="1" id="KW-0472">Membrane</keyword>
<accession>A0A0K8MXL6</accession>
<reference evidence="2" key="1">
    <citation type="submission" date="2015-07" db="EMBL/GenBank/DDBJ databases">
        <title>Draft Genome Sequences of Anaerolinea thermolimosa IMO-1, Bellilinea caldifistulae GOMI-1, Leptolinea tardivitalis YMTK-2, Levilinea saccharolytica KIBI-1,Longilinea arvoryzae KOME-1, Previously Described as Members of the Anaerolineaceae (Chloroflexi).</title>
        <authorList>
            <person name="Sekiguchi Y."/>
            <person name="Ohashi A."/>
            <person name="Matsuura N."/>
            <person name="Tourlousse M.D."/>
        </authorList>
    </citation>
    <scope>NUCLEOTIDE SEQUENCE [LARGE SCALE GENOMIC DNA]</scope>
    <source>
        <strain evidence="2">KOME-1</strain>
    </source>
</reference>
<proteinExistence type="predicted"/>
<organism evidence="2">
    <name type="scientific">Longilinea arvoryzae</name>
    <dbReference type="NCBI Taxonomy" id="360412"/>
    <lineage>
        <taxon>Bacteria</taxon>
        <taxon>Bacillati</taxon>
        <taxon>Chloroflexota</taxon>
        <taxon>Anaerolineae</taxon>
        <taxon>Anaerolineales</taxon>
        <taxon>Anaerolineaceae</taxon>
        <taxon>Longilinea</taxon>
    </lineage>
</organism>
<sequence>MSSTDPFPLKFDRATITSAQRLRMIKSSRPLFIVVIVVLFSISSIWDKLLPWLQGKTPAPTELYATLYGLGLALVVLVAIYLFLPMIDPWINRWWQRDFQLALQPEAVHLIGPGGATLDVEWSKVKRVLRNEQAIVLIFGRDSRDFLILPRESIRQAGREALLDQYLETAAKAKSEGRKREG</sequence>
<feature type="transmembrane region" description="Helical" evidence="1">
    <location>
        <begin position="30"/>
        <end position="46"/>
    </location>
</feature>
<feature type="transmembrane region" description="Helical" evidence="1">
    <location>
        <begin position="66"/>
        <end position="87"/>
    </location>
</feature>
<evidence type="ECO:0000313" key="3">
    <source>
        <dbReference type="Proteomes" id="UP000055060"/>
    </source>
</evidence>
<name>A0A0K8MXL6_9CHLR</name>
<keyword evidence="1" id="KW-0812">Transmembrane</keyword>
<protein>
    <recommendedName>
        <fullName evidence="4">YcxB-like protein domain-containing protein</fullName>
    </recommendedName>
</protein>
<dbReference type="Proteomes" id="UP000055060">
    <property type="component" value="Unassembled WGS sequence"/>
</dbReference>
<gene>
    <name evidence="2" type="ORF">LARV_03784</name>
</gene>
<dbReference type="AlphaFoldDB" id="A0A0K8MXL6"/>
<evidence type="ECO:0000256" key="1">
    <source>
        <dbReference type="SAM" id="Phobius"/>
    </source>
</evidence>
<dbReference type="RefSeq" id="WP_075075386.1">
    <property type="nucleotide sequence ID" value="NZ_DF967973.1"/>
</dbReference>
<evidence type="ECO:0000313" key="2">
    <source>
        <dbReference type="EMBL" id="GAP15989.1"/>
    </source>
</evidence>
<keyword evidence="3" id="KW-1185">Reference proteome</keyword>
<dbReference type="EMBL" id="DF967973">
    <property type="protein sequence ID" value="GAP15989.1"/>
    <property type="molecule type" value="Genomic_DNA"/>
</dbReference>
<keyword evidence="1" id="KW-1133">Transmembrane helix</keyword>
<evidence type="ECO:0008006" key="4">
    <source>
        <dbReference type="Google" id="ProtNLM"/>
    </source>
</evidence>